<keyword evidence="2" id="KW-0812">Transmembrane</keyword>
<feature type="region of interest" description="Disordered" evidence="1">
    <location>
        <begin position="201"/>
        <end position="269"/>
    </location>
</feature>
<sequence length="269" mass="29485">MKVMDKISKLCTPAMIYFILSAVSFLGMMMQNCTDSSKYKVGTMEVETPCHNGAFFAAKAAYILFFTWVLNTLCSKGFKTVSWALILLPFLGMFLAIGLVFIALLTGNKEGMDVPKNYGEQFEPNPRVEGNLPPIPSGAPKEGFYEGEESMCDEGYSKDASGKCVKDSFAGREGFYEGAKNQCPDDEELDSNGECVPKQGAFTGMEGFKDTDMANQDDEEEDTFTGNYREGMSAEDEEGFDDEEEEGMGDEDDEGFVGGGNWPSVGQLL</sequence>
<feature type="transmembrane region" description="Helical" evidence="2">
    <location>
        <begin position="12"/>
        <end position="31"/>
    </location>
</feature>
<reference evidence="3" key="1">
    <citation type="journal article" date="2020" name="Nature">
        <title>Giant virus diversity and host interactions through global metagenomics.</title>
        <authorList>
            <person name="Schulz F."/>
            <person name="Roux S."/>
            <person name="Paez-Espino D."/>
            <person name="Jungbluth S."/>
            <person name="Walsh D.A."/>
            <person name="Denef V.J."/>
            <person name="McMahon K.D."/>
            <person name="Konstantinidis K.T."/>
            <person name="Eloe-Fadrosh E.A."/>
            <person name="Kyrpides N.C."/>
            <person name="Woyke T."/>
        </authorList>
    </citation>
    <scope>NUCLEOTIDE SEQUENCE</scope>
    <source>
        <strain evidence="3">GVMAG-M-3300024261-37</strain>
    </source>
</reference>
<accession>A0A6C0INS7</accession>
<keyword evidence="2" id="KW-1133">Transmembrane helix</keyword>
<dbReference type="AlphaFoldDB" id="A0A6C0INS7"/>
<name>A0A6C0INS7_9ZZZZ</name>
<evidence type="ECO:0000256" key="1">
    <source>
        <dbReference type="SAM" id="MobiDB-lite"/>
    </source>
</evidence>
<organism evidence="3">
    <name type="scientific">viral metagenome</name>
    <dbReference type="NCBI Taxonomy" id="1070528"/>
    <lineage>
        <taxon>unclassified sequences</taxon>
        <taxon>metagenomes</taxon>
        <taxon>organismal metagenomes</taxon>
    </lineage>
</organism>
<feature type="compositionally biased region" description="Acidic residues" evidence="1">
    <location>
        <begin position="233"/>
        <end position="255"/>
    </location>
</feature>
<protein>
    <submittedName>
        <fullName evidence="3">Uncharacterized protein</fullName>
    </submittedName>
</protein>
<proteinExistence type="predicted"/>
<keyword evidence="2" id="KW-0472">Membrane</keyword>
<evidence type="ECO:0000256" key="2">
    <source>
        <dbReference type="SAM" id="Phobius"/>
    </source>
</evidence>
<feature type="transmembrane region" description="Helical" evidence="2">
    <location>
        <begin position="83"/>
        <end position="105"/>
    </location>
</feature>
<evidence type="ECO:0000313" key="3">
    <source>
        <dbReference type="EMBL" id="QHT94881.1"/>
    </source>
</evidence>
<feature type="transmembrane region" description="Helical" evidence="2">
    <location>
        <begin position="51"/>
        <end position="71"/>
    </location>
</feature>
<dbReference type="EMBL" id="MN740232">
    <property type="protein sequence ID" value="QHT94881.1"/>
    <property type="molecule type" value="Genomic_DNA"/>
</dbReference>